<evidence type="ECO:0000313" key="2">
    <source>
        <dbReference type="EMBL" id="CAD8115034.1"/>
    </source>
</evidence>
<dbReference type="InterPro" id="IPR019019">
    <property type="entry name" value="H-type_lectin_domain"/>
</dbReference>
<organism evidence="2 3">
    <name type="scientific">Paramecium sonneborni</name>
    <dbReference type="NCBI Taxonomy" id="65129"/>
    <lineage>
        <taxon>Eukaryota</taxon>
        <taxon>Sar</taxon>
        <taxon>Alveolata</taxon>
        <taxon>Ciliophora</taxon>
        <taxon>Intramacronucleata</taxon>
        <taxon>Oligohymenophorea</taxon>
        <taxon>Peniculida</taxon>
        <taxon>Parameciidae</taxon>
        <taxon>Paramecium</taxon>
    </lineage>
</organism>
<keyword evidence="3" id="KW-1185">Reference proteome</keyword>
<proteinExistence type="predicted"/>
<dbReference type="Pfam" id="PF09458">
    <property type="entry name" value="H_lectin"/>
    <property type="match status" value="1"/>
</dbReference>
<dbReference type="EMBL" id="CAJJDN010000107">
    <property type="protein sequence ID" value="CAD8115034.1"/>
    <property type="molecule type" value="Genomic_DNA"/>
</dbReference>
<feature type="domain" description="H-type lectin" evidence="1">
    <location>
        <begin position="40"/>
        <end position="101"/>
    </location>
</feature>
<comment type="caution">
    <text evidence="2">The sequence shown here is derived from an EMBL/GenBank/DDBJ whole genome shotgun (WGS) entry which is preliminary data.</text>
</comment>
<dbReference type="Proteomes" id="UP000692954">
    <property type="component" value="Unassembled WGS sequence"/>
</dbReference>
<dbReference type="AlphaFoldDB" id="A0A8S1QIH9"/>
<sequence>MIYIILYLISVKAQITFDSGLYVVFSESQNCQQTEQQAIIQFNGEFNVAPQVFIGLEHFNFDIGTDYRLQITTITTTNFQVITECPNTQIVSEIQFYWYAINDQRIQVINNFNMLSPQNKTFNHENVNAISGILSITSLGIEGNVDFQLVFSYINQTQVAVNITNVANNFINLKQIGYQIILGTDEAIQIPLTQHLTSNYTSGILTQQPNRWLYLSFVGFNMASNVKQKVQRTSVSVSYTVETFDLASFVACYHYRSWLAYKFTKVYKAFESQGIRFSQTYDKEVSTQPQFQIDITELPLSLSLNSETQKILNTTTNQLNFKIVVRCTQSKKIVSQFLKCQDCPSNKYYKFTHYCHGQIDQVIYYTKYVTSLSVYKELTFNLATDIFTIKQILYNQIKITQIILDISIVNQ</sequence>
<accession>A0A8S1QIH9</accession>
<gene>
    <name evidence="2" type="ORF">PSON_ATCC_30995.1.T1070107</name>
</gene>
<evidence type="ECO:0000259" key="1">
    <source>
        <dbReference type="Pfam" id="PF09458"/>
    </source>
</evidence>
<dbReference type="GO" id="GO:0007155">
    <property type="term" value="P:cell adhesion"/>
    <property type="evidence" value="ECO:0007669"/>
    <property type="project" value="InterPro"/>
</dbReference>
<dbReference type="OrthoDB" id="307973at2759"/>
<name>A0A8S1QIH9_9CILI</name>
<protein>
    <recommendedName>
        <fullName evidence="1">H-type lectin domain-containing protein</fullName>
    </recommendedName>
</protein>
<dbReference type="GO" id="GO:0030246">
    <property type="term" value="F:carbohydrate binding"/>
    <property type="evidence" value="ECO:0007669"/>
    <property type="project" value="InterPro"/>
</dbReference>
<reference evidence="2" key="1">
    <citation type="submission" date="2021-01" db="EMBL/GenBank/DDBJ databases">
        <authorList>
            <consortium name="Genoscope - CEA"/>
            <person name="William W."/>
        </authorList>
    </citation>
    <scope>NUCLEOTIDE SEQUENCE</scope>
</reference>
<evidence type="ECO:0000313" key="3">
    <source>
        <dbReference type="Proteomes" id="UP000692954"/>
    </source>
</evidence>